<dbReference type="SUPFAM" id="SSF54373">
    <property type="entry name" value="FAD-linked reductases, C-terminal domain"/>
    <property type="match status" value="1"/>
</dbReference>
<dbReference type="PANTHER" id="PTHR13847">
    <property type="entry name" value="SARCOSINE DEHYDROGENASE-RELATED"/>
    <property type="match status" value="1"/>
</dbReference>
<feature type="domain" description="FAD dependent oxidoreductase" evidence="1">
    <location>
        <begin position="16"/>
        <end position="356"/>
    </location>
</feature>
<dbReference type="EMBL" id="LCWF01000093">
    <property type="protein sequence ID" value="KKY20815.1"/>
    <property type="molecule type" value="Genomic_DNA"/>
</dbReference>
<reference evidence="2 3" key="2">
    <citation type="submission" date="2015-05" db="EMBL/GenBank/DDBJ databases">
        <authorList>
            <person name="Morales-Cruz A."/>
            <person name="Amrine K.C."/>
            <person name="Cantu D."/>
        </authorList>
    </citation>
    <scope>NUCLEOTIDE SEQUENCE [LARGE SCALE GENOMIC DNA]</scope>
    <source>
        <strain evidence="2">UCRPC4</strain>
    </source>
</reference>
<dbReference type="Gene3D" id="3.30.9.10">
    <property type="entry name" value="D-Amino Acid Oxidase, subunit A, domain 2"/>
    <property type="match status" value="1"/>
</dbReference>
<dbReference type="PANTHER" id="PTHR13847:SF193">
    <property type="entry name" value="PYRUVATE DEHYDROGENASE PHOSPHATASE REGULATORY SUBUNIT, MITOCHONDRIAL"/>
    <property type="match status" value="1"/>
</dbReference>
<evidence type="ECO:0000259" key="1">
    <source>
        <dbReference type="Pfam" id="PF01266"/>
    </source>
</evidence>
<dbReference type="OrthoDB" id="498204at2759"/>
<evidence type="ECO:0000313" key="3">
    <source>
        <dbReference type="Proteomes" id="UP000053317"/>
    </source>
</evidence>
<name>A0A0G2GVR8_PHACM</name>
<keyword evidence="3" id="KW-1185">Reference proteome</keyword>
<dbReference type="Pfam" id="PF01266">
    <property type="entry name" value="DAO"/>
    <property type="match status" value="1"/>
</dbReference>
<dbReference type="SUPFAM" id="SSF51905">
    <property type="entry name" value="FAD/NAD(P)-binding domain"/>
    <property type="match status" value="1"/>
</dbReference>
<accession>A0A0G2GVR8</accession>
<dbReference type="AlphaFoldDB" id="A0A0G2GVR8"/>
<protein>
    <submittedName>
        <fullName evidence="2">Putativedimethylglycine oxidase</fullName>
    </submittedName>
</protein>
<dbReference type="InterPro" id="IPR036188">
    <property type="entry name" value="FAD/NAD-bd_sf"/>
</dbReference>
<dbReference type="GO" id="GO:0005739">
    <property type="term" value="C:mitochondrion"/>
    <property type="evidence" value="ECO:0007669"/>
    <property type="project" value="TreeGrafter"/>
</dbReference>
<evidence type="ECO:0000313" key="2">
    <source>
        <dbReference type="EMBL" id="KKY20815.1"/>
    </source>
</evidence>
<proteinExistence type="predicted"/>
<gene>
    <name evidence="2" type="ORF">UCRPC4_g04088</name>
</gene>
<organism evidence="2 3">
    <name type="scientific">Phaeomoniella chlamydospora</name>
    <name type="common">Phaeoacremonium chlamydosporum</name>
    <dbReference type="NCBI Taxonomy" id="158046"/>
    <lineage>
        <taxon>Eukaryota</taxon>
        <taxon>Fungi</taxon>
        <taxon>Dikarya</taxon>
        <taxon>Ascomycota</taxon>
        <taxon>Pezizomycotina</taxon>
        <taxon>Eurotiomycetes</taxon>
        <taxon>Chaetothyriomycetidae</taxon>
        <taxon>Phaeomoniellales</taxon>
        <taxon>Phaeomoniellaceae</taxon>
        <taxon>Phaeomoniella</taxon>
    </lineage>
</organism>
<comment type="caution">
    <text evidence="2">The sequence shown here is derived from an EMBL/GenBank/DDBJ whole genome shotgun (WGS) entry which is preliminary data.</text>
</comment>
<dbReference type="Proteomes" id="UP000053317">
    <property type="component" value="Unassembled WGS sequence"/>
</dbReference>
<dbReference type="Gene3D" id="3.50.50.60">
    <property type="entry name" value="FAD/NAD(P)-binding domain"/>
    <property type="match status" value="1"/>
</dbReference>
<sequence>MGHLADSSPADFPSGRIAIVGAGIVGSALAYYLSSSPEINKPIVLIDRSSSPLNGSTGHAPGFVGQFNESEVLSRLAIDTVREYVKIPGGFDIIGGLEVVSSEQSIRRLKERCEMAKALGLSAQLISPHEAVELAPEILKIEDVDAALHFPGDGAASAGTITQFYQDEARKNGVEFIQADAKAIRTVDGQIVGIDSKTGIIDAGVVVLATGIWTAGLCNLDIPIPIIPVAHPYTYGYPKERTERKAPWVRWPEHHVYARNHGPYYGFGSYNHRPIYLEPEDTAIGSWISDFDETLTQAKTFLANHQSLDFQTKFNGIFAMTPDNLPLVGPIPSVRGLFMAASVWVTQAAGAARFLTKVMEGQTVDERARKALDPERFRGQEWEKLKEISLSGYNDIYKTNET</sequence>
<dbReference type="InterPro" id="IPR006076">
    <property type="entry name" value="FAD-dep_OxRdtase"/>
</dbReference>
<reference evidence="2 3" key="1">
    <citation type="submission" date="2015-05" db="EMBL/GenBank/DDBJ databases">
        <title>Distinctive expansion of gene families associated with plant cell wall degradation and secondary metabolism in the genomes of grapevine trunk pathogens.</title>
        <authorList>
            <person name="Lawrence D.P."/>
            <person name="Travadon R."/>
            <person name="Rolshausen P.E."/>
            <person name="Baumgartner K."/>
        </authorList>
    </citation>
    <scope>NUCLEOTIDE SEQUENCE [LARGE SCALE GENOMIC DNA]</scope>
    <source>
        <strain evidence="2">UCRPC4</strain>
    </source>
</reference>